<dbReference type="Proteomes" id="UP001459277">
    <property type="component" value="Unassembled WGS sequence"/>
</dbReference>
<evidence type="ECO:0000313" key="2">
    <source>
        <dbReference type="EMBL" id="KAL0016454.1"/>
    </source>
</evidence>
<keyword evidence="3" id="KW-1185">Reference proteome</keyword>
<reference evidence="2 3" key="1">
    <citation type="submission" date="2024-01" db="EMBL/GenBank/DDBJ databases">
        <title>A telomere-to-telomere, gap-free genome of sweet tea (Lithocarpus litseifolius).</title>
        <authorList>
            <person name="Zhou J."/>
        </authorList>
    </citation>
    <scope>NUCLEOTIDE SEQUENCE [LARGE SCALE GENOMIC DNA]</scope>
    <source>
        <strain evidence="2">Zhou-2022a</strain>
        <tissue evidence="2">Leaf</tissue>
    </source>
</reference>
<dbReference type="AlphaFoldDB" id="A0AAW2E2A1"/>
<sequence>MKEEERRRIAAVDAFNVAEKKIHKLTTNINEVDKDKKSVEAALQGVERQAKSQRKQLRQAKDQLSTAKEQIASLKKMFEEPKKANNQAEQEGYDVVLKIAQNRIALQTPLDVGVAKTEKTLRAEVSEVCKTYCLQVWNEALNQVGVEASSALRRVEKVYYPPAICASSFLSSSGPQATTVSK</sequence>
<dbReference type="EMBL" id="JAZDWU010000001">
    <property type="protein sequence ID" value="KAL0016454.1"/>
    <property type="molecule type" value="Genomic_DNA"/>
</dbReference>
<protein>
    <submittedName>
        <fullName evidence="2">Uncharacterized protein</fullName>
    </submittedName>
</protein>
<proteinExistence type="predicted"/>
<keyword evidence="1" id="KW-0175">Coiled coil</keyword>
<gene>
    <name evidence="2" type="ORF">SO802_003523</name>
</gene>
<feature type="coiled-coil region" evidence="1">
    <location>
        <begin position="29"/>
        <end position="77"/>
    </location>
</feature>
<evidence type="ECO:0000313" key="3">
    <source>
        <dbReference type="Proteomes" id="UP001459277"/>
    </source>
</evidence>
<evidence type="ECO:0000256" key="1">
    <source>
        <dbReference type="SAM" id="Coils"/>
    </source>
</evidence>
<dbReference type="Gene3D" id="1.20.5.340">
    <property type="match status" value="1"/>
</dbReference>
<organism evidence="2 3">
    <name type="scientific">Lithocarpus litseifolius</name>
    <dbReference type="NCBI Taxonomy" id="425828"/>
    <lineage>
        <taxon>Eukaryota</taxon>
        <taxon>Viridiplantae</taxon>
        <taxon>Streptophyta</taxon>
        <taxon>Embryophyta</taxon>
        <taxon>Tracheophyta</taxon>
        <taxon>Spermatophyta</taxon>
        <taxon>Magnoliopsida</taxon>
        <taxon>eudicotyledons</taxon>
        <taxon>Gunneridae</taxon>
        <taxon>Pentapetalae</taxon>
        <taxon>rosids</taxon>
        <taxon>fabids</taxon>
        <taxon>Fagales</taxon>
        <taxon>Fagaceae</taxon>
        <taxon>Lithocarpus</taxon>
    </lineage>
</organism>
<accession>A0AAW2E2A1</accession>
<name>A0AAW2E2A1_9ROSI</name>
<comment type="caution">
    <text evidence="2">The sequence shown here is derived from an EMBL/GenBank/DDBJ whole genome shotgun (WGS) entry which is preliminary data.</text>
</comment>